<evidence type="ECO:0000256" key="1">
    <source>
        <dbReference type="PROSITE-ProRule" id="PRU00649"/>
    </source>
</evidence>
<dbReference type="InterPro" id="IPR035441">
    <property type="entry name" value="TFIIS/LEDGF_dom_sf"/>
</dbReference>
<protein>
    <submittedName>
        <fullName evidence="3">MED26 polymerase</fullName>
    </submittedName>
</protein>
<comment type="subcellular location">
    <subcellularLocation>
        <location evidence="1">Nucleus</location>
    </subcellularLocation>
</comment>
<sequence>ETRLGRHINNLRKKTLNTELSKRAKRLLKTWRKIALVRQESVVAASGVTAEADTDTLEAAFPETCFPKSADVDNRNFPPITKDLSIIQYNTRIKEVTAVDSPEVIPSPTAEPASPGFLLYRPVTSSKMVPQIANHRHLARSNQVPASPNSGLLNPWLGKPESWPRVCQEPGSLETISPASCSTPPHSLAAVASDYSAIHKCPQSALPFPVNLMEHVEEMQHSSSFQPSTFDNENRKLPILPEIGYNQPKDYIGSPVPAGCLDTERIPSKKKTKRGRKKGRLKDFRVNLDGPQSDKMERPGRLKERRITYNPMTGQIILASQKTMVANHDVGALPVSCGQVSELRERNLQIWDSMDKQDWKEFAKKKIIQKYLSSQCHRLSFPGLEPQEYHEHVRDFIPEDCCPTSPPSLVLPTEPSTSISGVSREVSMEDVSRLHTENWRGVNGCYDDKGNWYDWAQCISLDPYRDEGKLNILPYVCLD</sequence>
<comment type="caution">
    <text evidence="3">The sequence shown here is derived from an EMBL/GenBank/DDBJ whole genome shotgun (WGS) entry which is preliminary data.</text>
</comment>
<reference evidence="3" key="1">
    <citation type="journal article" date="2021" name="Cell">
        <title>Tracing the genetic footprints of vertebrate landing in non-teleost ray-finned fishes.</title>
        <authorList>
            <person name="Bi X."/>
            <person name="Wang K."/>
            <person name="Yang L."/>
            <person name="Pan H."/>
            <person name="Jiang H."/>
            <person name="Wei Q."/>
            <person name="Fang M."/>
            <person name="Yu H."/>
            <person name="Zhu C."/>
            <person name="Cai Y."/>
            <person name="He Y."/>
            <person name="Gan X."/>
            <person name="Zeng H."/>
            <person name="Yu D."/>
            <person name="Zhu Y."/>
            <person name="Jiang H."/>
            <person name="Qiu Q."/>
            <person name="Yang H."/>
            <person name="Zhang Y.E."/>
            <person name="Wang W."/>
            <person name="Zhu M."/>
            <person name="He S."/>
            <person name="Zhang G."/>
        </authorList>
    </citation>
    <scope>NUCLEOTIDE SEQUENCE</scope>
    <source>
        <strain evidence="3">Pddl_001</strain>
    </source>
</reference>
<feature type="non-terminal residue" evidence="3">
    <location>
        <position position="479"/>
    </location>
</feature>
<proteinExistence type="predicted"/>
<dbReference type="PANTHER" id="PTHR15201">
    <property type="entry name" value="CRSP70"/>
    <property type="match status" value="1"/>
</dbReference>
<dbReference type="InterPro" id="IPR017923">
    <property type="entry name" value="TFIIS_N"/>
</dbReference>
<evidence type="ECO:0000313" key="3">
    <source>
        <dbReference type="EMBL" id="MBN3279992.1"/>
    </source>
</evidence>
<evidence type="ECO:0000259" key="2">
    <source>
        <dbReference type="PROSITE" id="PS51319"/>
    </source>
</evidence>
<feature type="non-terminal residue" evidence="3">
    <location>
        <position position="1"/>
    </location>
</feature>
<accession>A0ABS2Y0E1</accession>
<dbReference type="Gene3D" id="1.20.930.10">
    <property type="entry name" value="Conserved domain common to transcription factors TFIIS, elongin A, CRSP70"/>
    <property type="match status" value="1"/>
</dbReference>
<name>A0ABS2Y0E1_POLSP</name>
<gene>
    <name evidence="3" type="primary">Med26_0</name>
    <name evidence="3" type="ORF">GTO93_0001180</name>
</gene>
<dbReference type="PANTHER" id="PTHR15201:SF1">
    <property type="entry name" value="MEDIATOR OF RNA POLYMERASE II TRANSCRIPTION SUBUNIT 26"/>
    <property type="match status" value="1"/>
</dbReference>
<keyword evidence="4" id="KW-1185">Reference proteome</keyword>
<dbReference type="EMBL" id="JAAWVQ010094642">
    <property type="protein sequence ID" value="MBN3279992.1"/>
    <property type="molecule type" value="Genomic_DNA"/>
</dbReference>
<dbReference type="Pfam" id="PF15693">
    <property type="entry name" value="Med26_C"/>
    <property type="match status" value="1"/>
</dbReference>
<dbReference type="InterPro" id="IPR042376">
    <property type="entry name" value="MED26"/>
</dbReference>
<dbReference type="InterPro" id="IPR031416">
    <property type="entry name" value="Med26_C"/>
</dbReference>
<keyword evidence="1" id="KW-0539">Nucleus</keyword>
<organism evidence="3 4">
    <name type="scientific">Polyodon spathula</name>
    <name type="common">North American paddlefish</name>
    <name type="synonym">Squalus spathula</name>
    <dbReference type="NCBI Taxonomy" id="7913"/>
    <lineage>
        <taxon>Eukaryota</taxon>
        <taxon>Metazoa</taxon>
        <taxon>Chordata</taxon>
        <taxon>Craniata</taxon>
        <taxon>Vertebrata</taxon>
        <taxon>Euteleostomi</taxon>
        <taxon>Actinopterygii</taxon>
        <taxon>Chondrostei</taxon>
        <taxon>Acipenseriformes</taxon>
        <taxon>Polyodontidae</taxon>
        <taxon>Polyodon</taxon>
    </lineage>
</organism>
<feature type="domain" description="TFIIS N-terminal" evidence="2">
    <location>
        <begin position="1"/>
        <end position="38"/>
    </location>
</feature>
<dbReference type="Pfam" id="PF08711">
    <property type="entry name" value="Med26"/>
    <property type="match status" value="1"/>
</dbReference>
<dbReference type="SUPFAM" id="SSF47676">
    <property type="entry name" value="Conserved domain common to transcription factors TFIIS, elongin A, CRSP70"/>
    <property type="match status" value="1"/>
</dbReference>
<evidence type="ECO:0000313" key="4">
    <source>
        <dbReference type="Proteomes" id="UP001166093"/>
    </source>
</evidence>
<dbReference type="Proteomes" id="UP001166093">
    <property type="component" value="Unassembled WGS sequence"/>
</dbReference>
<dbReference type="PROSITE" id="PS51319">
    <property type="entry name" value="TFIIS_N"/>
    <property type="match status" value="1"/>
</dbReference>